<dbReference type="PANTHER" id="PTHR48051">
    <property type="match status" value="1"/>
</dbReference>
<dbReference type="SMART" id="SM00332">
    <property type="entry name" value="PP2Cc"/>
    <property type="match status" value="1"/>
</dbReference>
<dbReference type="CDD" id="cd00143">
    <property type="entry name" value="PP2Cc"/>
    <property type="match status" value="1"/>
</dbReference>
<feature type="domain" description="PPM-type phosphatase" evidence="5">
    <location>
        <begin position="730"/>
        <end position="975"/>
    </location>
</feature>
<dbReference type="InterPro" id="IPR001611">
    <property type="entry name" value="Leu-rich_rpt"/>
</dbReference>
<evidence type="ECO:0000313" key="6">
    <source>
        <dbReference type="Proteomes" id="UP000887566"/>
    </source>
</evidence>
<dbReference type="Pfam" id="PF00169">
    <property type="entry name" value="PH"/>
    <property type="match status" value="1"/>
</dbReference>
<dbReference type="WBParaSite" id="PSAMB.scaffold10size141368.g14.t1">
    <property type="protein sequence ID" value="PSAMB.scaffold10size141368.g14.t1"/>
    <property type="gene ID" value="PSAMB.scaffold10size141368.g14"/>
</dbReference>
<reference evidence="7" key="1">
    <citation type="submission" date="2022-11" db="UniProtKB">
        <authorList>
            <consortium name="WormBaseParasite"/>
        </authorList>
    </citation>
    <scope>IDENTIFICATION</scope>
</reference>
<keyword evidence="3" id="KW-0677">Repeat</keyword>
<name>A0A914ULP1_9BILA</name>
<evidence type="ECO:0000256" key="3">
    <source>
        <dbReference type="ARBA" id="ARBA00022737"/>
    </source>
</evidence>
<dbReference type="Pfam" id="PF00560">
    <property type="entry name" value="LRR_1"/>
    <property type="match status" value="1"/>
</dbReference>
<keyword evidence="2" id="KW-0479">Metal-binding</keyword>
<dbReference type="GO" id="GO:0005737">
    <property type="term" value="C:cytoplasm"/>
    <property type="evidence" value="ECO:0007669"/>
    <property type="project" value="TreeGrafter"/>
</dbReference>
<dbReference type="Gene3D" id="3.60.40.10">
    <property type="entry name" value="PPM-type phosphatase domain"/>
    <property type="match status" value="1"/>
</dbReference>
<dbReference type="SUPFAM" id="SSF81606">
    <property type="entry name" value="PP2C-like"/>
    <property type="match status" value="1"/>
</dbReference>
<organism evidence="6 7">
    <name type="scientific">Plectus sambesii</name>
    <dbReference type="NCBI Taxonomy" id="2011161"/>
    <lineage>
        <taxon>Eukaryota</taxon>
        <taxon>Metazoa</taxon>
        <taxon>Ecdysozoa</taxon>
        <taxon>Nematoda</taxon>
        <taxon>Chromadorea</taxon>
        <taxon>Plectida</taxon>
        <taxon>Plectina</taxon>
        <taxon>Plectoidea</taxon>
        <taxon>Plectidae</taxon>
        <taxon>Plectus</taxon>
    </lineage>
</organism>
<evidence type="ECO:0000313" key="7">
    <source>
        <dbReference type="WBParaSite" id="PSAMB.scaffold10size141368.g14.t1"/>
    </source>
</evidence>
<dbReference type="Pfam" id="PF00481">
    <property type="entry name" value="PP2C"/>
    <property type="match status" value="1"/>
</dbReference>
<feature type="region of interest" description="Disordered" evidence="4">
    <location>
        <begin position="1106"/>
        <end position="1133"/>
    </location>
</feature>
<dbReference type="SUPFAM" id="SSF50729">
    <property type="entry name" value="PH domain-like"/>
    <property type="match status" value="1"/>
</dbReference>
<evidence type="ECO:0000256" key="4">
    <source>
        <dbReference type="SAM" id="MobiDB-lite"/>
    </source>
</evidence>
<dbReference type="InterPro" id="IPR050216">
    <property type="entry name" value="LRR_domain-containing"/>
</dbReference>
<feature type="compositionally biased region" description="Polar residues" evidence="4">
    <location>
        <begin position="1074"/>
        <end position="1087"/>
    </location>
</feature>
<dbReference type="GO" id="GO:0046872">
    <property type="term" value="F:metal ion binding"/>
    <property type="evidence" value="ECO:0007669"/>
    <property type="project" value="UniProtKB-KW"/>
</dbReference>
<dbReference type="CDD" id="cd00821">
    <property type="entry name" value="PH"/>
    <property type="match status" value="1"/>
</dbReference>
<dbReference type="SMART" id="SM00233">
    <property type="entry name" value="PH"/>
    <property type="match status" value="1"/>
</dbReference>
<dbReference type="InterPro" id="IPR036457">
    <property type="entry name" value="PPM-type-like_dom_sf"/>
</dbReference>
<dbReference type="CDD" id="cd17213">
    <property type="entry name" value="RA_PHLPP"/>
    <property type="match status" value="1"/>
</dbReference>
<dbReference type="Gene3D" id="3.80.10.10">
    <property type="entry name" value="Ribonuclease Inhibitor"/>
    <property type="match status" value="3"/>
</dbReference>
<evidence type="ECO:0000256" key="1">
    <source>
        <dbReference type="ARBA" id="ARBA00022614"/>
    </source>
</evidence>
<dbReference type="InterPro" id="IPR011993">
    <property type="entry name" value="PH-like_dom_sf"/>
</dbReference>
<keyword evidence="6" id="KW-1185">Reference proteome</keyword>
<dbReference type="Proteomes" id="UP000887566">
    <property type="component" value="Unplaced"/>
</dbReference>
<feature type="compositionally biased region" description="Polar residues" evidence="4">
    <location>
        <begin position="1011"/>
        <end position="1029"/>
    </location>
</feature>
<dbReference type="PROSITE" id="PS51450">
    <property type="entry name" value="LRR"/>
    <property type="match status" value="4"/>
</dbReference>
<proteinExistence type="predicted"/>
<dbReference type="InterPro" id="IPR032675">
    <property type="entry name" value="LRR_dom_sf"/>
</dbReference>
<protein>
    <submittedName>
        <fullName evidence="7">PPM-type phosphatase domain-containing protein</fullName>
    </submittedName>
</protein>
<evidence type="ECO:0000259" key="5">
    <source>
        <dbReference type="PROSITE" id="PS51746"/>
    </source>
</evidence>
<dbReference type="AlphaFoldDB" id="A0A914ULP1"/>
<dbReference type="InterPro" id="IPR001932">
    <property type="entry name" value="PPM-type_phosphatase-like_dom"/>
</dbReference>
<feature type="region of interest" description="Disordered" evidence="4">
    <location>
        <begin position="1062"/>
        <end position="1087"/>
    </location>
</feature>
<dbReference type="InterPro" id="IPR001849">
    <property type="entry name" value="PH_domain"/>
</dbReference>
<dbReference type="PANTHER" id="PTHR48051:SF1">
    <property type="entry name" value="RAS SUPPRESSOR PROTEIN 1"/>
    <property type="match status" value="1"/>
</dbReference>
<dbReference type="InterPro" id="IPR055071">
    <property type="entry name" value="RA_PHLPP-like"/>
</dbReference>
<dbReference type="Gene3D" id="2.30.29.30">
    <property type="entry name" value="Pleckstrin-homology domain (PH domain)/Phosphotyrosine-binding domain (PTB)"/>
    <property type="match status" value="1"/>
</dbReference>
<dbReference type="InterPro" id="IPR003591">
    <property type="entry name" value="Leu-rich_rpt_typical-subtyp"/>
</dbReference>
<dbReference type="SMART" id="SM00364">
    <property type="entry name" value="LRR_BAC"/>
    <property type="match status" value="9"/>
</dbReference>
<dbReference type="Pfam" id="PF23010">
    <property type="entry name" value="RA_3"/>
    <property type="match status" value="1"/>
</dbReference>
<feature type="region of interest" description="Disordered" evidence="4">
    <location>
        <begin position="1011"/>
        <end position="1040"/>
    </location>
</feature>
<dbReference type="PROSITE" id="PS51746">
    <property type="entry name" value="PPM_2"/>
    <property type="match status" value="1"/>
</dbReference>
<keyword evidence="1" id="KW-0433">Leucine-rich repeat</keyword>
<evidence type="ECO:0000256" key="2">
    <source>
        <dbReference type="ARBA" id="ARBA00022723"/>
    </source>
</evidence>
<sequence length="1157" mass="128109">MAADLTTSRDSAFGSCELDLDAAIVPAEVFASHKKFGTIARCDSSVRAIGVRFQPYNAKEKRQWLQGGADRGFLRLYDPSSKLRGSIVLPCDMRTTARQICVKLSLPVDSLHYQLSGETVRRIAPGECPLSIQNDFLLAIGYDDPPRREQLGDSLSLGFLIRFFVGRPQIEDSHDEDALSTYCHIRRGRLLQKWTQRLCVLHNGRLTIYQNVDTDGETESVQLSKCKVELSILRSRGRCIKLSHANGRQTLFLAFDSVLDLNAWMARCARAAAKVPPISDLSNLQLECLPDQLFSVGSERLLTQLNLRKNNLRQRPCSNGGRSVGWLDDLARLQSLRSLNLADNDLRSFPTALLQLTALTELALAGNGLTELPTHIGLLSNLTTLNLSNNRLSWLPIELSECRLLSCVDLAFNEFVGVPDALLVITSVKQWNLAGNCIDNLTDSLAGACIDHVNRLTALPEWLTELPSIERVCADHNFIKALPERIFTNVSSLRTLIVNHNVLVALPVQIENCAIEVLHVHHNRLQQLPHELLASAHRLRVLNATQNFLAELPPLNPYPDLNKVQQLRLASNKFTNSVVNVVVGCRRLRTLDLSYNRLRHFEDSNLYRLSSLEELNISGNRLLSLPAVLSTLPNLQVLRAHSNCLTTLPNFSVSPNMTVLDVANNKFERLDIRFCLAENLKHLDLTCNPKTIVDHSVLDDVEEERDVSLVDIGHRDTDTPTKAVAGVPWQCGFSETSGDRNKLCISQVRQAEAPPLFAMIDGGLNDEIPTQTSRKLPDMFASQKGACSTEPQDALKYTMLKCHEGLESLGQKVGASIALVSITDDRTSAVGYRLSAANLGHCEAVLCRDGRPVALTVSHALGSSSQEEYGRIRKANGIVTETNEVNGVCACSRQLGCSFLYPAVLPSPSTFSTALTNADEFVVIASKGVWEKMSAAEIVNRVRPIANPVLAAKHVQDIAQAYDASGNLSILIVRFFFERAKLDIDTKAGSISASLKLPGARDNRLPVQSETHLNDSTETLSDSDVQSEPNGRPPREKPNYYFEYKKKLKELMVESDVCLPDEQQSRVESDAMPCSSQEQAQNTLASNNAADQTFTAYQLICRRRRSQNAKASNGHTTSDELESEDENSPAFSRKRFEAARRSLIDKLQLRAPVAKHN</sequence>
<accession>A0A914ULP1</accession>
<dbReference type="SMART" id="SM00369">
    <property type="entry name" value="LRR_TYP"/>
    <property type="match status" value="9"/>
</dbReference>
<dbReference type="Pfam" id="PF13855">
    <property type="entry name" value="LRR_8"/>
    <property type="match status" value="1"/>
</dbReference>
<dbReference type="SUPFAM" id="SSF52058">
    <property type="entry name" value="L domain-like"/>
    <property type="match status" value="2"/>
</dbReference>